<keyword evidence="2" id="KW-1185">Reference proteome</keyword>
<sequence length="41" mass="4345">MLVRLSGVLVRRDRVLMGGLMIAIDVVLGGRMVLSFGCIAG</sequence>
<evidence type="ECO:0000313" key="2">
    <source>
        <dbReference type="Proteomes" id="UP000569005"/>
    </source>
</evidence>
<comment type="caution">
    <text evidence="1">The sequence shown here is derived from an EMBL/GenBank/DDBJ whole genome shotgun (WGS) entry which is preliminary data.</text>
</comment>
<dbReference type="EMBL" id="JACHEA010000001">
    <property type="protein sequence ID" value="MBB5339109.1"/>
    <property type="molecule type" value="Genomic_DNA"/>
</dbReference>
<name>A0ACC5NWZ2_9BACT</name>
<protein>
    <submittedName>
        <fullName evidence="1">Uncharacterized protein</fullName>
    </submittedName>
</protein>
<evidence type="ECO:0000313" key="1">
    <source>
        <dbReference type="EMBL" id="MBB5339109.1"/>
    </source>
</evidence>
<dbReference type="Proteomes" id="UP000569005">
    <property type="component" value="Unassembled WGS sequence"/>
</dbReference>
<organism evidence="1 2">
    <name type="scientific">Tunturiibacter gelidiferens</name>
    <dbReference type="NCBI Taxonomy" id="3069689"/>
    <lineage>
        <taxon>Bacteria</taxon>
        <taxon>Pseudomonadati</taxon>
        <taxon>Acidobacteriota</taxon>
        <taxon>Terriglobia</taxon>
        <taxon>Terriglobales</taxon>
        <taxon>Acidobacteriaceae</taxon>
        <taxon>Tunturiibacter</taxon>
    </lineage>
</organism>
<proteinExistence type="predicted"/>
<accession>A0ACC5NWZ2</accession>
<gene>
    <name evidence="1" type="ORF">HDF13_001442</name>
</gene>
<reference evidence="1" key="1">
    <citation type="submission" date="2020-08" db="EMBL/GenBank/DDBJ databases">
        <title>Genomic Encyclopedia of Type Strains, Phase IV (KMG-V): Genome sequencing to study the core and pangenomes of soil and plant-associated prokaryotes.</title>
        <authorList>
            <person name="Whitman W."/>
        </authorList>
    </citation>
    <scope>NUCLEOTIDE SEQUENCE</scope>
    <source>
        <strain evidence="1">M8UP15</strain>
    </source>
</reference>